<evidence type="ECO:0000313" key="2">
    <source>
        <dbReference type="EMBL" id="TSJ85539.1"/>
    </source>
</evidence>
<comment type="caution">
    <text evidence="2">The sequence shown here is derived from an EMBL/GenBank/DDBJ whole genome shotgun (WGS) entry which is preliminary data.</text>
</comment>
<gene>
    <name evidence="2" type="ORF">FPK29_07045</name>
</gene>
<dbReference type="Gene3D" id="3.40.190.10">
    <property type="entry name" value="Periplasmic binding protein-like II"/>
    <property type="match status" value="2"/>
</dbReference>
<evidence type="ECO:0000313" key="3">
    <source>
        <dbReference type="Proteomes" id="UP000317536"/>
    </source>
</evidence>
<dbReference type="Proteomes" id="UP000317536">
    <property type="component" value="Unassembled WGS sequence"/>
</dbReference>
<feature type="region of interest" description="Disordered" evidence="1">
    <location>
        <begin position="112"/>
        <end position="133"/>
    </location>
</feature>
<sequence length="551" mass="61330">MNVEMFSMSATAQGEQKGWFAKILKDKFNMKMKVVAPAQTGNAETIFQTRAATGNLGDLILTNTDNGRLQKLVDSNLIADMTPYMKNEKNLKKFQGALDRVTKVAGKDGVWGAPSDVATQSPSKPSAGDEPGTAPHIRWDYYREVGYPKINNLDDFLDVLKLMQDKAREDTGKKDIYALSLFKDWDQEMMKYPMDMASWYGYNPMNTVLTRADGKDDQPVTKEGGIYEQMLRFLNKASRMGLVDPDSSTQTWDNISQKVHQGKVLADIWSWLGQPAVNTVGNKAKGVGFMLAPVPGLKVYADGFMPDGHDPVIAVGAKAKNKQRLVDFIDWLYSPEGVYATATGAMGQACPEKMCWERTKDGNKMTDLGIRVMFGTDEEDPNNTQPVPAKFGGGQYGKGVSMMHFTGIHKNDIDPTTKETYNPQLWKSELAKPDALRDDWSAHMDGAKTALEWLQKHDEAMVAVGAGFVAPTEDSSIKALRGQVKSEIVSQSWKAVYAKDDNEFDTILKTMRDNLKGLGYEQVEKIDMANAKAQTKARQKIVKEWEEQHGK</sequence>
<dbReference type="Pfam" id="PF01547">
    <property type="entry name" value="SBP_bac_1"/>
    <property type="match status" value="1"/>
</dbReference>
<protein>
    <submittedName>
        <fullName evidence="2">Extracellular solute-binding protein</fullName>
    </submittedName>
</protein>
<proteinExistence type="predicted"/>
<accession>A0A556R9G4</accession>
<dbReference type="SUPFAM" id="SSF53850">
    <property type="entry name" value="Periplasmic binding protein-like II"/>
    <property type="match status" value="1"/>
</dbReference>
<organism evidence="2 3">
    <name type="scientific">Bifidobacterium asteroides</name>
    <dbReference type="NCBI Taxonomy" id="1684"/>
    <lineage>
        <taxon>Bacteria</taxon>
        <taxon>Bacillati</taxon>
        <taxon>Actinomycetota</taxon>
        <taxon>Actinomycetes</taxon>
        <taxon>Bifidobacteriales</taxon>
        <taxon>Bifidobacteriaceae</taxon>
        <taxon>Bifidobacterium</taxon>
    </lineage>
</organism>
<dbReference type="AlphaFoldDB" id="A0A556R9G4"/>
<reference evidence="2 3" key="1">
    <citation type="submission" date="2019-07" db="EMBL/GenBank/DDBJ databases">
        <title>Bifidobacterium asteroides genomes.</title>
        <authorList>
            <person name="Zheng H."/>
        </authorList>
    </citation>
    <scope>NUCLEOTIDE SEQUENCE [LARGE SCALE GENOMIC DNA]</scope>
    <source>
        <strain evidence="2 3">W8111</strain>
    </source>
</reference>
<dbReference type="InterPro" id="IPR006059">
    <property type="entry name" value="SBP"/>
</dbReference>
<name>A0A556R9G4_9BIFI</name>
<evidence type="ECO:0000256" key="1">
    <source>
        <dbReference type="SAM" id="MobiDB-lite"/>
    </source>
</evidence>
<dbReference type="EMBL" id="VMHJ01000003">
    <property type="protein sequence ID" value="TSJ85539.1"/>
    <property type="molecule type" value="Genomic_DNA"/>
</dbReference>